<comment type="caution">
    <text evidence="1">The sequence shown here is derived from an EMBL/GenBank/DDBJ whole genome shotgun (WGS) entry which is preliminary data.</text>
</comment>
<organism evidence="1 2">
    <name type="scientific">Caenimonas koreensis DSM 17982</name>
    <dbReference type="NCBI Taxonomy" id="1121255"/>
    <lineage>
        <taxon>Bacteria</taxon>
        <taxon>Pseudomonadati</taxon>
        <taxon>Pseudomonadota</taxon>
        <taxon>Betaproteobacteria</taxon>
        <taxon>Burkholderiales</taxon>
        <taxon>Comamonadaceae</taxon>
        <taxon>Caenimonas</taxon>
    </lineage>
</organism>
<keyword evidence="2" id="KW-1185">Reference proteome</keyword>
<evidence type="ECO:0000313" key="2">
    <source>
        <dbReference type="Proteomes" id="UP000487350"/>
    </source>
</evidence>
<dbReference type="AlphaFoldDB" id="A0A844AQW7"/>
<dbReference type="OrthoDB" id="9112178at2"/>
<name>A0A844AQW7_9BURK</name>
<proteinExistence type="predicted"/>
<evidence type="ECO:0000313" key="1">
    <source>
        <dbReference type="EMBL" id="MRD46700.1"/>
    </source>
</evidence>
<dbReference type="EMBL" id="WJBU01000005">
    <property type="protein sequence ID" value="MRD46700.1"/>
    <property type="molecule type" value="Genomic_DNA"/>
</dbReference>
<protein>
    <submittedName>
        <fullName evidence="1">Uncharacterized protein</fullName>
    </submittedName>
</protein>
<gene>
    <name evidence="1" type="ORF">GHT07_05395</name>
</gene>
<dbReference type="Proteomes" id="UP000487350">
    <property type="component" value="Unassembled WGS sequence"/>
</dbReference>
<accession>A0A844AQW7</accession>
<reference evidence="1 2" key="1">
    <citation type="submission" date="2019-11" db="EMBL/GenBank/DDBJ databases">
        <title>Caenimonas koreensis gen. nov., sp. nov., isolated from activated sludge.</title>
        <authorList>
            <person name="Seung H.R."/>
        </authorList>
    </citation>
    <scope>NUCLEOTIDE SEQUENCE [LARGE SCALE GENOMIC DNA]</scope>
    <source>
        <strain evidence="1 2">EMB320</strain>
    </source>
</reference>
<dbReference type="RefSeq" id="WP_153584049.1">
    <property type="nucleotide sequence ID" value="NZ_WJBU01000005.1"/>
</dbReference>
<sequence>MTAPDMPIEEIVRIHDDDPAAAAHALRAMCASAMADKDLPQFSWLVNHVIGEKLGAWSEALQLQRLLPPTGPVVLRLQHAAAALLAGQAVQAWALQARIAQESGAPAEDARAAVALRVLQYTAESADPHDFAMALLDCARSLPAGPGGRKLGMAIASSLNNSVSALVERKVLPVDDAAVKSALVEGAQISRGVWGEAGTWMNHERADYLIALCGNRTGEWSIALQAARNGIATIEANGSEDVDRAFLLEVARASHGLGDESTRESARAEAVSMSQAFDASLHGWFNDCLKRA</sequence>